<accession>A0A263D852</accession>
<name>A0A263D852_9PSEU</name>
<dbReference type="AlphaFoldDB" id="A0A263D852"/>
<dbReference type="InParanoid" id="A0A263D852"/>
<dbReference type="GO" id="GO:0016491">
    <property type="term" value="F:oxidoreductase activity"/>
    <property type="evidence" value="ECO:0007669"/>
    <property type="project" value="InterPro"/>
</dbReference>
<comment type="caution">
    <text evidence="2">The sequence shown here is derived from an EMBL/GenBank/DDBJ whole genome shotgun (WGS) entry which is preliminary data.</text>
</comment>
<protein>
    <submittedName>
        <fullName evidence="2">Amine oxidase</fullName>
    </submittedName>
</protein>
<organism evidence="2 3">
    <name type="scientific">Amycolatopsis antarctica</name>
    <dbReference type="NCBI Taxonomy" id="1854586"/>
    <lineage>
        <taxon>Bacteria</taxon>
        <taxon>Bacillati</taxon>
        <taxon>Actinomycetota</taxon>
        <taxon>Actinomycetes</taxon>
        <taxon>Pseudonocardiales</taxon>
        <taxon>Pseudonocardiaceae</taxon>
        <taxon>Amycolatopsis</taxon>
    </lineage>
</organism>
<sequence>MHTTGERAGTVAVVGSGVAGLTAAYLLQRRYEVVLFEADGRLGGHAHTHDIEGAGGRTIGVDSGFIVHNERTYPNLLRLFGELGVATQETEMSMSVHCSGCGLEYAGAKGMRGIFAQPANLRNPRYLRMLAEVKRFHRHARRLLDAPDAGDVTLGAFLAIGGYGKYFIDHFMLPVVSTVWSADRTDTLRYPARYLFEFLRNHGMLAVSGSPQWRTVTGGSREYVDRVAKQLGAVHLATPVRAISRTGQGVQIRDESGHAHHADRIVVAAHADDALGLLADPTPAEREVLGAFRYSANEAWLHTDGTMLPTAAAARAGWNHVSAGCGTDYSAVQVSYDMNRLMRLDEPENYVVTLNPATPPSADSVIARMDYTHPVYTPESVAAQRKLADLNDGVVAFAGAYHGWGFHEDGCAAGVRAASSLGVEW</sequence>
<dbReference type="PANTHER" id="PTHR42923">
    <property type="entry name" value="PROTOPORPHYRINOGEN OXIDASE"/>
    <property type="match status" value="1"/>
</dbReference>
<dbReference type="InterPro" id="IPR036188">
    <property type="entry name" value="FAD/NAD-bd_sf"/>
</dbReference>
<gene>
    <name evidence="2" type="ORF">CFN78_05170</name>
</gene>
<dbReference type="InterPro" id="IPR002937">
    <property type="entry name" value="Amino_oxidase"/>
</dbReference>
<evidence type="ECO:0000313" key="3">
    <source>
        <dbReference type="Proteomes" id="UP000242444"/>
    </source>
</evidence>
<proteinExistence type="predicted"/>
<dbReference type="Gene3D" id="1.10.405.10">
    <property type="entry name" value="Guanine Nucleotide Dissociation Inhibitor, domain 1"/>
    <property type="match status" value="1"/>
</dbReference>
<evidence type="ECO:0000259" key="1">
    <source>
        <dbReference type="Pfam" id="PF01593"/>
    </source>
</evidence>
<dbReference type="InterPro" id="IPR050464">
    <property type="entry name" value="Zeta_carotene_desat/Oxidored"/>
</dbReference>
<dbReference type="Gene3D" id="3.90.660.10">
    <property type="match status" value="1"/>
</dbReference>
<dbReference type="SUPFAM" id="SSF51905">
    <property type="entry name" value="FAD/NAD(P)-binding domain"/>
    <property type="match status" value="1"/>
</dbReference>
<dbReference type="PANTHER" id="PTHR42923:SF17">
    <property type="entry name" value="AMINE OXIDASE DOMAIN-CONTAINING PROTEIN"/>
    <property type="match status" value="1"/>
</dbReference>
<evidence type="ECO:0000313" key="2">
    <source>
        <dbReference type="EMBL" id="OZM74660.1"/>
    </source>
</evidence>
<dbReference type="Gene3D" id="3.50.50.60">
    <property type="entry name" value="FAD/NAD(P)-binding domain"/>
    <property type="match status" value="1"/>
</dbReference>
<dbReference type="OrthoDB" id="20837at2"/>
<dbReference type="EMBL" id="NKYE01000002">
    <property type="protein sequence ID" value="OZM74660.1"/>
    <property type="molecule type" value="Genomic_DNA"/>
</dbReference>
<dbReference type="Proteomes" id="UP000242444">
    <property type="component" value="Unassembled WGS sequence"/>
</dbReference>
<keyword evidence="3" id="KW-1185">Reference proteome</keyword>
<reference evidence="2 3" key="1">
    <citation type="submission" date="2017-07" db="EMBL/GenBank/DDBJ databases">
        <title>Amycolatopsis antarcticus sp. nov., isolated from the surface of an Antarcticus brown macroalga.</title>
        <authorList>
            <person name="Wang J."/>
            <person name="Leiva S."/>
            <person name="Huang J."/>
            <person name="Huang Y."/>
        </authorList>
    </citation>
    <scope>NUCLEOTIDE SEQUENCE [LARGE SCALE GENOMIC DNA]</scope>
    <source>
        <strain evidence="2 3">AU-G6</strain>
    </source>
</reference>
<dbReference type="RefSeq" id="WP_094861556.1">
    <property type="nucleotide sequence ID" value="NZ_NKYE01000002.1"/>
</dbReference>
<feature type="domain" description="Amine oxidase" evidence="1">
    <location>
        <begin position="18"/>
        <end position="307"/>
    </location>
</feature>
<dbReference type="Pfam" id="PF01593">
    <property type="entry name" value="Amino_oxidase"/>
    <property type="match status" value="1"/>
</dbReference>